<keyword evidence="9 13" id="KW-1133">Transmembrane helix</keyword>
<feature type="binding site" evidence="12">
    <location>
        <position position="437"/>
    </location>
    <ligand>
        <name>K(+)</name>
        <dbReference type="ChEBI" id="CHEBI:29103"/>
    </ligand>
</feature>
<dbReference type="GO" id="GO:0005886">
    <property type="term" value="C:plasma membrane"/>
    <property type="evidence" value="ECO:0007669"/>
    <property type="project" value="UniProtKB-SubCell"/>
</dbReference>
<feature type="transmembrane region" description="Helical" evidence="13">
    <location>
        <begin position="182"/>
        <end position="200"/>
    </location>
</feature>
<keyword evidence="11 13" id="KW-0472">Membrane</keyword>
<evidence type="ECO:0000256" key="6">
    <source>
        <dbReference type="ARBA" id="ARBA00022538"/>
    </source>
</evidence>
<keyword evidence="5" id="KW-0997">Cell inner membrane</keyword>
<evidence type="ECO:0000256" key="11">
    <source>
        <dbReference type="ARBA" id="ARBA00023136"/>
    </source>
</evidence>
<dbReference type="InterPro" id="IPR003445">
    <property type="entry name" value="Cat_transpt"/>
</dbReference>
<dbReference type="AlphaFoldDB" id="A0A9D1ND20"/>
<comment type="similarity">
    <text evidence="2">Belongs to the TrkH potassium transport family.</text>
</comment>
<keyword evidence="4" id="KW-1003">Cell membrane</keyword>
<feature type="binding site" evidence="12">
    <location>
        <position position="110"/>
    </location>
    <ligand>
        <name>K(+)</name>
        <dbReference type="ChEBI" id="CHEBI:29103"/>
    </ligand>
</feature>
<gene>
    <name evidence="14" type="ORF">IAB14_04135</name>
</gene>
<protein>
    <submittedName>
        <fullName evidence="14">TrkH family potassium uptake protein</fullName>
    </submittedName>
</protein>
<feature type="binding site" evidence="12">
    <location>
        <position position="111"/>
    </location>
    <ligand>
        <name>K(+)</name>
        <dbReference type="ChEBI" id="CHEBI:29103"/>
    </ligand>
</feature>
<feature type="binding site" evidence="12">
    <location>
        <position position="218"/>
    </location>
    <ligand>
        <name>K(+)</name>
        <dbReference type="ChEBI" id="CHEBI:29103"/>
    </ligand>
</feature>
<feature type="transmembrane region" description="Helical" evidence="13">
    <location>
        <begin position="238"/>
        <end position="258"/>
    </location>
</feature>
<dbReference type="Proteomes" id="UP000886891">
    <property type="component" value="Unassembled WGS sequence"/>
</dbReference>
<keyword evidence="12" id="KW-0479">Metal-binding</keyword>
<reference evidence="14" key="2">
    <citation type="journal article" date="2021" name="PeerJ">
        <title>Extensive microbial diversity within the chicken gut microbiome revealed by metagenomics and culture.</title>
        <authorList>
            <person name="Gilroy R."/>
            <person name="Ravi A."/>
            <person name="Getino M."/>
            <person name="Pursley I."/>
            <person name="Horton D.L."/>
            <person name="Alikhan N.F."/>
            <person name="Baker D."/>
            <person name="Gharbi K."/>
            <person name="Hall N."/>
            <person name="Watson M."/>
            <person name="Adriaenssens E.M."/>
            <person name="Foster-Nyarko E."/>
            <person name="Jarju S."/>
            <person name="Secka A."/>
            <person name="Antonio M."/>
            <person name="Oren A."/>
            <person name="Chaudhuri R.R."/>
            <person name="La Ragione R."/>
            <person name="Hildebrand F."/>
            <person name="Pallen M.J."/>
        </authorList>
    </citation>
    <scope>NUCLEOTIDE SEQUENCE</scope>
    <source>
        <strain evidence="14">23406</strain>
    </source>
</reference>
<evidence type="ECO:0000256" key="5">
    <source>
        <dbReference type="ARBA" id="ARBA00022519"/>
    </source>
</evidence>
<evidence type="ECO:0000256" key="2">
    <source>
        <dbReference type="ARBA" id="ARBA00009137"/>
    </source>
</evidence>
<feature type="transmembrane region" description="Helical" evidence="13">
    <location>
        <begin position="331"/>
        <end position="350"/>
    </location>
</feature>
<evidence type="ECO:0000313" key="14">
    <source>
        <dbReference type="EMBL" id="HIV00288.1"/>
    </source>
</evidence>
<evidence type="ECO:0000256" key="4">
    <source>
        <dbReference type="ARBA" id="ARBA00022475"/>
    </source>
</evidence>
<name>A0A9D1ND20_9FIRM</name>
<dbReference type="Pfam" id="PF02386">
    <property type="entry name" value="TrkH"/>
    <property type="match status" value="1"/>
</dbReference>
<dbReference type="EMBL" id="DVOH01000029">
    <property type="protein sequence ID" value="HIV00288.1"/>
    <property type="molecule type" value="Genomic_DNA"/>
</dbReference>
<evidence type="ECO:0000256" key="9">
    <source>
        <dbReference type="ARBA" id="ARBA00022989"/>
    </source>
</evidence>
<feature type="transmembrane region" description="Helical" evidence="13">
    <location>
        <begin position="37"/>
        <end position="56"/>
    </location>
</feature>
<reference evidence="14" key="1">
    <citation type="submission" date="2020-10" db="EMBL/GenBank/DDBJ databases">
        <authorList>
            <person name="Gilroy R."/>
        </authorList>
    </citation>
    <scope>NUCLEOTIDE SEQUENCE</scope>
    <source>
        <strain evidence="14">23406</strain>
    </source>
</reference>
<evidence type="ECO:0000256" key="1">
    <source>
        <dbReference type="ARBA" id="ARBA00004429"/>
    </source>
</evidence>
<feature type="binding site" evidence="12">
    <location>
        <position position="438"/>
    </location>
    <ligand>
        <name>K(+)</name>
        <dbReference type="ChEBI" id="CHEBI:29103"/>
    </ligand>
</feature>
<evidence type="ECO:0000256" key="3">
    <source>
        <dbReference type="ARBA" id="ARBA00022448"/>
    </source>
</evidence>
<feature type="transmembrane region" description="Helical" evidence="13">
    <location>
        <begin position="68"/>
        <end position="94"/>
    </location>
</feature>
<feature type="transmembrane region" description="Helical" evidence="13">
    <location>
        <begin position="7"/>
        <end position="31"/>
    </location>
</feature>
<feature type="binding site" evidence="12">
    <location>
        <position position="315"/>
    </location>
    <ligand>
        <name>K(+)</name>
        <dbReference type="ChEBI" id="CHEBI:29103"/>
    </ligand>
</feature>
<feature type="binding site" evidence="12">
    <location>
        <position position="314"/>
    </location>
    <ligand>
        <name>K(+)</name>
        <dbReference type="ChEBI" id="CHEBI:29103"/>
    </ligand>
</feature>
<keyword evidence="7 13" id="KW-0812">Transmembrane</keyword>
<comment type="subcellular location">
    <subcellularLocation>
        <location evidence="1">Cell inner membrane</location>
        <topology evidence="1">Multi-pass membrane protein</topology>
    </subcellularLocation>
</comment>
<dbReference type="PANTHER" id="PTHR32024">
    <property type="entry name" value="TRK SYSTEM POTASSIUM UPTAKE PROTEIN TRKG-RELATED"/>
    <property type="match status" value="1"/>
</dbReference>
<dbReference type="PANTHER" id="PTHR32024:SF2">
    <property type="entry name" value="TRK SYSTEM POTASSIUM UPTAKE PROTEIN TRKG-RELATED"/>
    <property type="match status" value="1"/>
</dbReference>
<evidence type="ECO:0000256" key="8">
    <source>
        <dbReference type="ARBA" id="ARBA00022958"/>
    </source>
</evidence>
<sequence length="488" mass="53035">MIRLRPIVYLLSFIAVIEAGFMAIPWIVGIALGDDTVLAFGVTIAALLAIGIPFIVKKPVDPHLSPKGGFLIAALSWVVLSVFGALPFVISGYIPDFIDALFETVSGFTTTGASIVNNVEALPKSLLLWRSLTHWIGGMGILVFIIAILPRFDNRIIHVFRAESPGPQVGKLVSKLRFTARILYGIYIVMTVIEIALLSVEMSFFDAVIHSFGTAGTGGFSSRNASVAAFDSAYVDGVITVFMFLFGINFNIFYFVLIGNFSSVFRNEELRTYFFVVLFAIFSVATVNTLDNVYETFGESMRYSSFQVVSVMSTTGFITADYTLWPTYSQAVLFILMFLGGCAGSTAGGLKISRIVILFKTSIQGIKKSVSPRLVLPLKIDGKRLDPAVASGVTSYFSIYMLILGLSFFLVALSNSHLGHNDTLLTSLSSVVTCINNVGPGWDAVGPVSNFSGLSGFSKLVLSFDMLAGRLELLPLLILFYPKSWKNA</sequence>
<feature type="transmembrane region" description="Helical" evidence="13">
    <location>
        <begin position="393"/>
        <end position="413"/>
    </location>
</feature>
<evidence type="ECO:0000256" key="12">
    <source>
        <dbReference type="PIRSR" id="PIRSR006247-1"/>
    </source>
</evidence>
<organism evidence="14 15">
    <name type="scientific">Candidatus Stercoripulliclostridium merdipullorum</name>
    <dbReference type="NCBI Taxonomy" id="2840952"/>
    <lineage>
        <taxon>Bacteria</taxon>
        <taxon>Bacillati</taxon>
        <taxon>Bacillota</taxon>
        <taxon>Clostridia</taxon>
        <taxon>Eubacteriales</taxon>
        <taxon>Candidatus Stercoripulliclostridium</taxon>
    </lineage>
</organism>
<evidence type="ECO:0000256" key="13">
    <source>
        <dbReference type="SAM" id="Phobius"/>
    </source>
</evidence>
<dbReference type="GO" id="GO:0015379">
    <property type="term" value="F:potassium:chloride symporter activity"/>
    <property type="evidence" value="ECO:0007669"/>
    <property type="project" value="InterPro"/>
</dbReference>
<dbReference type="InterPro" id="IPR004772">
    <property type="entry name" value="TrkH"/>
</dbReference>
<comment type="caution">
    <text evidence="14">The sequence shown here is derived from an EMBL/GenBank/DDBJ whole genome shotgun (WGS) entry which is preliminary data.</text>
</comment>
<feature type="transmembrane region" description="Helical" evidence="13">
    <location>
        <begin position="460"/>
        <end position="481"/>
    </location>
</feature>
<evidence type="ECO:0000256" key="7">
    <source>
        <dbReference type="ARBA" id="ARBA00022692"/>
    </source>
</evidence>
<dbReference type="GO" id="GO:0046872">
    <property type="term" value="F:metal ion binding"/>
    <property type="evidence" value="ECO:0007669"/>
    <property type="project" value="UniProtKB-KW"/>
</dbReference>
<evidence type="ECO:0000313" key="15">
    <source>
        <dbReference type="Proteomes" id="UP000886891"/>
    </source>
</evidence>
<keyword evidence="8 12" id="KW-0630">Potassium</keyword>
<proteinExistence type="inferred from homology"/>
<accession>A0A9D1ND20</accession>
<keyword evidence="6" id="KW-0633">Potassium transport</keyword>
<dbReference type="PIRSF" id="PIRSF006247">
    <property type="entry name" value="TrkH"/>
    <property type="match status" value="1"/>
</dbReference>
<feature type="transmembrane region" description="Helical" evidence="13">
    <location>
        <begin position="270"/>
        <end position="290"/>
    </location>
</feature>
<keyword evidence="10" id="KW-0406">Ion transport</keyword>
<keyword evidence="3" id="KW-0813">Transport</keyword>
<evidence type="ECO:0000256" key="10">
    <source>
        <dbReference type="ARBA" id="ARBA00023065"/>
    </source>
</evidence>
<feature type="transmembrane region" description="Helical" evidence="13">
    <location>
        <begin position="132"/>
        <end position="152"/>
    </location>
</feature>